<gene>
    <name evidence="9" type="ORF">Mgra_00005079</name>
</gene>
<dbReference type="InterPro" id="IPR017970">
    <property type="entry name" value="Homeobox_CS"/>
</dbReference>
<dbReference type="InterPro" id="IPR050394">
    <property type="entry name" value="Homeobox_NK-like"/>
</dbReference>
<reference evidence="9" key="1">
    <citation type="journal article" date="2020" name="Ecol. Evol.">
        <title>Genome structure and content of the rice root-knot nematode (Meloidogyne graminicola).</title>
        <authorList>
            <person name="Phan N.T."/>
            <person name="Danchin E.G.J."/>
            <person name="Klopp C."/>
            <person name="Perfus-Barbeoch L."/>
            <person name="Kozlowski D.K."/>
            <person name="Koutsovoulos G.D."/>
            <person name="Lopez-Roques C."/>
            <person name="Bouchez O."/>
            <person name="Zahm M."/>
            <person name="Besnard G."/>
            <person name="Bellafiore S."/>
        </authorList>
    </citation>
    <scope>NUCLEOTIDE SEQUENCE</scope>
    <source>
        <strain evidence="9">VN-18</strain>
    </source>
</reference>
<dbReference type="Proteomes" id="UP000605970">
    <property type="component" value="Unassembled WGS sequence"/>
</dbReference>
<organism evidence="9 10">
    <name type="scientific">Meloidogyne graminicola</name>
    <dbReference type="NCBI Taxonomy" id="189291"/>
    <lineage>
        <taxon>Eukaryota</taxon>
        <taxon>Metazoa</taxon>
        <taxon>Ecdysozoa</taxon>
        <taxon>Nematoda</taxon>
        <taxon>Chromadorea</taxon>
        <taxon>Rhabditida</taxon>
        <taxon>Tylenchina</taxon>
        <taxon>Tylenchomorpha</taxon>
        <taxon>Tylenchoidea</taxon>
        <taxon>Meloidogynidae</taxon>
        <taxon>Meloidogyninae</taxon>
        <taxon>Meloidogyne</taxon>
    </lineage>
</organism>
<feature type="region of interest" description="Disordered" evidence="7">
    <location>
        <begin position="54"/>
        <end position="74"/>
    </location>
</feature>
<dbReference type="Pfam" id="PF00046">
    <property type="entry name" value="Homeodomain"/>
    <property type="match status" value="1"/>
</dbReference>
<dbReference type="PANTHER" id="PTHR24340">
    <property type="entry name" value="HOMEOBOX PROTEIN NKX"/>
    <property type="match status" value="1"/>
</dbReference>
<dbReference type="PROSITE" id="PS00027">
    <property type="entry name" value="HOMEOBOX_1"/>
    <property type="match status" value="1"/>
</dbReference>
<evidence type="ECO:0000313" key="9">
    <source>
        <dbReference type="EMBL" id="KAF7635537.1"/>
    </source>
</evidence>
<keyword evidence="2 5" id="KW-0238">DNA-binding</keyword>
<evidence type="ECO:0000256" key="2">
    <source>
        <dbReference type="ARBA" id="ARBA00023125"/>
    </source>
</evidence>
<dbReference type="CDD" id="cd00086">
    <property type="entry name" value="homeodomain"/>
    <property type="match status" value="1"/>
</dbReference>
<evidence type="ECO:0000256" key="4">
    <source>
        <dbReference type="ARBA" id="ARBA00023242"/>
    </source>
</evidence>
<evidence type="ECO:0000256" key="3">
    <source>
        <dbReference type="ARBA" id="ARBA00023155"/>
    </source>
</evidence>
<proteinExistence type="predicted"/>
<dbReference type="PANTHER" id="PTHR24340:SF82">
    <property type="entry name" value="HOMEOBOX PROTEIN VND"/>
    <property type="match status" value="1"/>
</dbReference>
<keyword evidence="10" id="KW-1185">Reference proteome</keyword>
<evidence type="ECO:0000256" key="1">
    <source>
        <dbReference type="ARBA" id="ARBA00004123"/>
    </source>
</evidence>
<dbReference type="GO" id="GO:0000981">
    <property type="term" value="F:DNA-binding transcription factor activity, RNA polymerase II-specific"/>
    <property type="evidence" value="ECO:0007669"/>
    <property type="project" value="InterPro"/>
</dbReference>
<protein>
    <submittedName>
        <fullName evidence="9">Homeobox domain-containing protein</fullName>
    </submittedName>
</protein>
<dbReference type="PROSITE" id="PS50071">
    <property type="entry name" value="HOMEOBOX_2"/>
    <property type="match status" value="1"/>
</dbReference>
<evidence type="ECO:0000256" key="5">
    <source>
        <dbReference type="PROSITE-ProRule" id="PRU00108"/>
    </source>
</evidence>
<dbReference type="EMBL" id="JABEBT010000041">
    <property type="protein sequence ID" value="KAF7635537.1"/>
    <property type="molecule type" value="Genomic_DNA"/>
</dbReference>
<dbReference type="AlphaFoldDB" id="A0A8S9ZPM5"/>
<keyword evidence="3 5" id="KW-0371">Homeobox</keyword>
<sequence length="434" mass="49940">MFNTANSFNTEASSIFFNSSSGNLTKGGNIPLSGTLSTNNNNIYFSSSPSLHSFTSSKNLQQNKQRQNVENDNERIEETNIKLELINSISPTNVPSFTSNTSSLYQQQYQQPYLFSNNFILPQSTSWCSSEQISNNFGTTLPPSNDPNILNNYNSTIMGINNSYFTPNSYFYQPTFPQIYSATIIPKYGFFPSLNGGGFSEIEQQPLPSSPQFLNSIKKEYSEKQKNYGQKNKIGKKKCLNKEKGINLNIASSSENNFNSQNFISKEFKIGQNVILTDITEKKKKRKRRVLFSKAQTLILESRFAEKKYLSAQEREQLAREIQLQPTQVKIWFQNHRYKTKKEPELNENKLTVNNMMNKFNNILQQQQQQIPNDPIDPINANCFNLLRRENYLNYSENEEINLIEENNNNNNNGILNIGIPFNNNYYNEWNNGN</sequence>
<comment type="caution">
    <text evidence="9">The sequence shown here is derived from an EMBL/GenBank/DDBJ whole genome shotgun (WGS) entry which is preliminary data.</text>
</comment>
<evidence type="ECO:0000256" key="6">
    <source>
        <dbReference type="RuleBase" id="RU000682"/>
    </source>
</evidence>
<dbReference type="InterPro" id="IPR009057">
    <property type="entry name" value="Homeodomain-like_sf"/>
</dbReference>
<dbReference type="Gene3D" id="1.10.10.60">
    <property type="entry name" value="Homeodomain-like"/>
    <property type="match status" value="1"/>
</dbReference>
<evidence type="ECO:0000259" key="8">
    <source>
        <dbReference type="PROSITE" id="PS50071"/>
    </source>
</evidence>
<dbReference type="GO" id="GO:0030154">
    <property type="term" value="P:cell differentiation"/>
    <property type="evidence" value="ECO:0007669"/>
    <property type="project" value="TreeGrafter"/>
</dbReference>
<dbReference type="OrthoDB" id="3137333at2759"/>
<evidence type="ECO:0000256" key="7">
    <source>
        <dbReference type="SAM" id="MobiDB-lite"/>
    </source>
</evidence>
<dbReference type="InterPro" id="IPR001356">
    <property type="entry name" value="HD"/>
</dbReference>
<feature type="DNA-binding region" description="Homeobox" evidence="5">
    <location>
        <begin position="285"/>
        <end position="344"/>
    </location>
</feature>
<name>A0A8S9ZPM5_9BILA</name>
<dbReference type="SUPFAM" id="SSF46689">
    <property type="entry name" value="Homeodomain-like"/>
    <property type="match status" value="1"/>
</dbReference>
<keyword evidence="4 5" id="KW-0539">Nucleus</keyword>
<accession>A0A8S9ZPM5</accession>
<feature type="domain" description="Homeobox" evidence="8">
    <location>
        <begin position="283"/>
        <end position="343"/>
    </location>
</feature>
<dbReference type="GO" id="GO:0000978">
    <property type="term" value="F:RNA polymerase II cis-regulatory region sequence-specific DNA binding"/>
    <property type="evidence" value="ECO:0007669"/>
    <property type="project" value="TreeGrafter"/>
</dbReference>
<dbReference type="SMART" id="SM00389">
    <property type="entry name" value="HOX"/>
    <property type="match status" value="1"/>
</dbReference>
<evidence type="ECO:0000313" key="10">
    <source>
        <dbReference type="Proteomes" id="UP000605970"/>
    </source>
</evidence>
<dbReference type="GO" id="GO:0005634">
    <property type="term" value="C:nucleus"/>
    <property type="evidence" value="ECO:0007669"/>
    <property type="project" value="UniProtKB-SubCell"/>
</dbReference>
<comment type="subcellular location">
    <subcellularLocation>
        <location evidence="1 5 6">Nucleus</location>
    </subcellularLocation>
</comment>